<dbReference type="InterPro" id="IPR054276">
    <property type="entry name" value="DUF7007"/>
</dbReference>
<dbReference type="Pfam" id="PF22653">
    <property type="entry name" value="DUF7007"/>
    <property type="match status" value="1"/>
</dbReference>
<reference evidence="3" key="1">
    <citation type="submission" date="2018-12" db="EMBL/GenBank/DDBJ databases">
        <title>Dusodibacter welbiota gen. nov., sp. nov., isolated from human faeces and emended description of the Oscillibacter genus.</title>
        <authorList>
            <person name="Le Roy T."/>
            <person name="Van der Smissen P."/>
            <person name="Delzenne N."/>
            <person name="Muccioli G."/>
            <person name="Collet J.F."/>
            <person name="Cani P.D."/>
        </authorList>
    </citation>
    <scope>NUCLEOTIDE SEQUENCE [LARGE SCALE GENOMIC DNA]</scope>
    <source>
        <strain evidence="3">J115</strain>
    </source>
</reference>
<dbReference type="RefSeq" id="WP_136890959.1">
    <property type="nucleotide sequence ID" value="NZ_CP034413.3"/>
</dbReference>
<protein>
    <recommendedName>
        <fullName evidence="1">DUF7007 domain-containing protein</fullName>
    </recommendedName>
</protein>
<dbReference type="EMBL" id="CP034413">
    <property type="protein sequence ID" value="QCI58695.1"/>
    <property type="molecule type" value="Genomic_DNA"/>
</dbReference>
<sequence length="131" mass="14876">MSYEPAYSPWGLIQTRKTLCPGFFDVSTASHGGIMVAREFVAGNLSPTAQRYGFWEGGYLCFEEDSDAQIVLRELMDRGLYTAPVNEYFGPGEYSKCIDDTIRVCHPDYWRAHEAGLTQPAQQPKVKERER</sequence>
<organism evidence="2 3">
    <name type="scientific">Dysosmobacter welbionis</name>
    <dbReference type="NCBI Taxonomy" id="2093857"/>
    <lineage>
        <taxon>Bacteria</taxon>
        <taxon>Bacillati</taxon>
        <taxon>Bacillota</taxon>
        <taxon>Clostridia</taxon>
        <taxon>Eubacteriales</taxon>
        <taxon>Oscillospiraceae</taxon>
        <taxon>Dysosmobacter</taxon>
    </lineage>
</organism>
<dbReference type="Proteomes" id="UP000298642">
    <property type="component" value="Chromosome"/>
</dbReference>
<dbReference type="KEGG" id="obj:EIO64_05210"/>
<dbReference type="AlphaFoldDB" id="A0A4D7AMV9"/>
<evidence type="ECO:0000313" key="2">
    <source>
        <dbReference type="EMBL" id="QCI58695.1"/>
    </source>
</evidence>
<proteinExistence type="predicted"/>
<evidence type="ECO:0000259" key="1">
    <source>
        <dbReference type="Pfam" id="PF22653"/>
    </source>
</evidence>
<name>A0A4D7AMV9_9FIRM</name>
<feature type="domain" description="DUF7007" evidence="1">
    <location>
        <begin position="4"/>
        <end position="129"/>
    </location>
</feature>
<keyword evidence="3" id="KW-1185">Reference proteome</keyword>
<gene>
    <name evidence="2" type="ORF">EIO64_05210</name>
</gene>
<accession>A0A4D7AMV9</accession>
<evidence type="ECO:0000313" key="3">
    <source>
        <dbReference type="Proteomes" id="UP000298642"/>
    </source>
</evidence>